<comment type="similarity">
    <text evidence="1">Belongs to the patatin family.</text>
</comment>
<dbReference type="Gene3D" id="3.40.1090.10">
    <property type="entry name" value="Cytosolic phospholipase A2 catalytic domain"/>
    <property type="match status" value="1"/>
</dbReference>
<dbReference type="PANTHER" id="PTHR32176">
    <property type="entry name" value="XYLOSE ISOMERASE"/>
    <property type="match status" value="1"/>
</dbReference>
<evidence type="ECO:0000259" key="5">
    <source>
        <dbReference type="PROSITE" id="PS51635"/>
    </source>
</evidence>
<dbReference type="GO" id="GO:0047372">
    <property type="term" value="F:monoacylglycerol lipase activity"/>
    <property type="evidence" value="ECO:0007669"/>
    <property type="project" value="TreeGrafter"/>
</dbReference>
<dbReference type="Pfam" id="PF01734">
    <property type="entry name" value="Patatin"/>
    <property type="match status" value="1"/>
</dbReference>
<keyword evidence="3" id="KW-0442">Lipid degradation</keyword>
<dbReference type="RefSeq" id="WP_139839773.1">
    <property type="nucleotide sequence ID" value="NZ_FWFR01000003.1"/>
</dbReference>
<sequence>MAKTARILSIDGGGIRGIIPALVLKKLEGQLGHGIAESFHMIAGTSTGALIAAGLSRPRPEPLSANELARLYVEDGPKIFQRSLWHGVSSLGGLTDQRYDAAPLERILDMTFGNTLMSEAATDLLVPAYEIERSSGGRREKGPHFFKSWHARGHRNEKPDSHDFYVRDVVRASTAAPTYFEAADILDRAGDERYLIDGGVVANNPALCALASARRLYPAADSFLLVSLGTGDLGRPIEFDAARHWGISGWARPLLSVIFGGGSESVDYQLGQLLTPGRSFFRFQTDLLPFADGLQGPNDDFDDASPDNLLKLQRKATELVEARADDIVALVKLLQSDMAPREALTGEDRPAAPPRPAARPEPRPVSATPSVPPQARPPIVELDEEDGGKADTAPGEPAAPAEAVAGPAEGDVGRPNEAGDDAPGGVGAPSTQVTMDPAQPATPDDTAEGPDEDTASADTGGGDPAGPQG</sequence>
<name>A0A1Y5TUW8_9PROT</name>
<dbReference type="SUPFAM" id="SSF52151">
    <property type="entry name" value="FabD/lysophospholipase-like"/>
    <property type="match status" value="1"/>
</dbReference>
<dbReference type="InParanoid" id="A0A1Y5TUW8"/>
<evidence type="ECO:0000256" key="1">
    <source>
        <dbReference type="ARBA" id="ARBA00010240"/>
    </source>
</evidence>
<dbReference type="AlphaFoldDB" id="A0A1Y5TUW8"/>
<feature type="active site" description="Proton acceptor" evidence="3">
    <location>
        <position position="197"/>
    </location>
</feature>
<accession>A0A1Y5TUW8</accession>
<dbReference type="OrthoDB" id="9807112at2"/>
<proteinExistence type="inferred from homology"/>
<dbReference type="PANTHER" id="PTHR32176:SF92">
    <property type="entry name" value="XYLOSE ISOMERASE"/>
    <property type="match status" value="1"/>
</dbReference>
<evidence type="ECO:0000256" key="4">
    <source>
        <dbReference type="SAM" id="MobiDB-lite"/>
    </source>
</evidence>
<feature type="short sequence motif" description="DGA/G" evidence="3">
    <location>
        <begin position="197"/>
        <end position="199"/>
    </location>
</feature>
<feature type="region of interest" description="Disordered" evidence="4">
    <location>
        <begin position="341"/>
        <end position="469"/>
    </location>
</feature>
<keyword evidence="2 3" id="KW-0443">Lipid metabolism</keyword>
<reference evidence="6 7" key="1">
    <citation type="submission" date="2017-03" db="EMBL/GenBank/DDBJ databases">
        <authorList>
            <person name="Afonso C.L."/>
            <person name="Miller P.J."/>
            <person name="Scott M.A."/>
            <person name="Spackman E."/>
            <person name="Goraichik I."/>
            <person name="Dimitrov K.M."/>
            <person name="Suarez D.L."/>
            <person name="Swayne D.E."/>
        </authorList>
    </citation>
    <scope>NUCLEOTIDE SEQUENCE [LARGE SCALE GENOMIC DNA]</scope>
    <source>
        <strain evidence="6 7">CECT 7691</strain>
    </source>
</reference>
<feature type="domain" description="PNPLA" evidence="5">
    <location>
        <begin position="8"/>
        <end position="210"/>
    </location>
</feature>
<dbReference type="InterPro" id="IPR016035">
    <property type="entry name" value="Acyl_Trfase/lysoPLipase"/>
</dbReference>
<feature type="compositionally biased region" description="Gly residues" evidence="4">
    <location>
        <begin position="459"/>
        <end position="469"/>
    </location>
</feature>
<feature type="active site" description="Nucleophile" evidence="3">
    <location>
        <position position="46"/>
    </location>
</feature>
<feature type="short sequence motif" description="GXSXG" evidence="3">
    <location>
        <begin position="44"/>
        <end position="48"/>
    </location>
</feature>
<dbReference type="InterPro" id="IPR002641">
    <property type="entry name" value="PNPLA_dom"/>
</dbReference>
<evidence type="ECO:0000313" key="7">
    <source>
        <dbReference type="Proteomes" id="UP000193200"/>
    </source>
</evidence>
<protein>
    <submittedName>
        <fullName evidence="6">Patatin-like phospholipase</fullName>
    </submittedName>
</protein>
<dbReference type="GO" id="GO:0016042">
    <property type="term" value="P:lipid catabolic process"/>
    <property type="evidence" value="ECO:0007669"/>
    <property type="project" value="UniProtKB-UniRule"/>
</dbReference>
<organism evidence="6 7">
    <name type="scientific">Oceanibacterium hippocampi</name>
    <dbReference type="NCBI Taxonomy" id="745714"/>
    <lineage>
        <taxon>Bacteria</taxon>
        <taxon>Pseudomonadati</taxon>
        <taxon>Pseudomonadota</taxon>
        <taxon>Alphaproteobacteria</taxon>
        <taxon>Sneathiellales</taxon>
        <taxon>Sneathiellaceae</taxon>
        <taxon>Oceanibacterium</taxon>
    </lineage>
</organism>
<gene>
    <name evidence="6" type="ORF">OCH7691_03638</name>
</gene>
<evidence type="ECO:0000313" key="6">
    <source>
        <dbReference type="EMBL" id="SLN73676.1"/>
    </source>
</evidence>
<keyword evidence="3" id="KW-0378">Hydrolase</keyword>
<dbReference type="EMBL" id="FWFR01000003">
    <property type="protein sequence ID" value="SLN73676.1"/>
    <property type="molecule type" value="Genomic_DNA"/>
</dbReference>
<feature type="compositionally biased region" description="Acidic residues" evidence="4">
    <location>
        <begin position="445"/>
        <end position="455"/>
    </location>
</feature>
<dbReference type="PROSITE" id="PS51635">
    <property type="entry name" value="PNPLA"/>
    <property type="match status" value="1"/>
</dbReference>
<keyword evidence="7" id="KW-1185">Reference proteome</keyword>
<feature type="compositionally biased region" description="Low complexity" evidence="4">
    <location>
        <begin position="393"/>
        <end position="410"/>
    </location>
</feature>
<dbReference type="GO" id="GO:0004620">
    <property type="term" value="F:phospholipase activity"/>
    <property type="evidence" value="ECO:0007669"/>
    <property type="project" value="TreeGrafter"/>
</dbReference>
<evidence type="ECO:0000256" key="3">
    <source>
        <dbReference type="PROSITE-ProRule" id="PRU01161"/>
    </source>
</evidence>
<feature type="short sequence motif" description="GXGXXG" evidence="3">
    <location>
        <begin position="12"/>
        <end position="17"/>
    </location>
</feature>
<dbReference type="Proteomes" id="UP000193200">
    <property type="component" value="Unassembled WGS sequence"/>
</dbReference>
<evidence type="ECO:0000256" key="2">
    <source>
        <dbReference type="ARBA" id="ARBA00023098"/>
    </source>
</evidence>